<evidence type="ECO:0000256" key="2">
    <source>
        <dbReference type="ARBA" id="ARBA00023125"/>
    </source>
</evidence>
<gene>
    <name evidence="5" type="ORF">ABID24_003398</name>
</gene>
<sequence>MSGIKDVAKRAGVSISTVSNVLNKSKYVSPELVRRVELAVEELSYEANPIARSMKNNKTGTIGVITEDICGVFYPYVVKGINSVADEKGYQIMICDAQGTYGDKQAIKREKELFRRMIASRVDGIIFVSSVSTENREKYFSQIKKQANKYKNIPLVSIERDLTSVGIDSVYFDGYANARMATQHLIECGCKKIGHITGPTHMEIVKERVKGYKDCLKENNLYLGEEMIAHGDYSHLSGYVAVKQLMEQVPDMDGLFCGNDQMAIGVMKYLNEHEKRIPEDIKLMGYDDVFLASVVEPSLSTIHVRKRHAGIEAAKMLFKRIENPNENFGQPVGIKMDARLVVRQSTVKTASGDWDLVDW</sequence>
<dbReference type="PRINTS" id="PR00036">
    <property type="entry name" value="HTHLACI"/>
</dbReference>
<keyword evidence="2 5" id="KW-0238">DNA-binding</keyword>
<name>A0ABV2M6N8_9FIRM</name>
<dbReference type="InterPro" id="IPR000843">
    <property type="entry name" value="HTH_LacI"/>
</dbReference>
<dbReference type="RefSeq" id="WP_147599969.1">
    <property type="nucleotide sequence ID" value="NZ_JANJZT010000037.1"/>
</dbReference>
<dbReference type="SUPFAM" id="SSF53822">
    <property type="entry name" value="Periplasmic binding protein-like I"/>
    <property type="match status" value="1"/>
</dbReference>
<dbReference type="CDD" id="cd06267">
    <property type="entry name" value="PBP1_LacI_sugar_binding-like"/>
    <property type="match status" value="1"/>
</dbReference>
<comment type="caution">
    <text evidence="5">The sequence shown here is derived from an EMBL/GenBank/DDBJ whole genome shotgun (WGS) entry which is preliminary data.</text>
</comment>
<accession>A0ABV2M6N8</accession>
<dbReference type="InterPro" id="IPR028082">
    <property type="entry name" value="Peripla_BP_I"/>
</dbReference>
<keyword evidence="3" id="KW-0804">Transcription</keyword>
<feature type="domain" description="HTH lacI-type" evidence="4">
    <location>
        <begin position="2"/>
        <end position="56"/>
    </location>
</feature>
<evidence type="ECO:0000313" key="5">
    <source>
        <dbReference type="EMBL" id="MET3752136.1"/>
    </source>
</evidence>
<evidence type="ECO:0000256" key="1">
    <source>
        <dbReference type="ARBA" id="ARBA00023015"/>
    </source>
</evidence>
<keyword evidence="6" id="KW-1185">Reference proteome</keyword>
<protein>
    <submittedName>
        <fullName evidence="5">DNA-binding LacI/PurR family transcriptional regulator</fullName>
    </submittedName>
</protein>
<dbReference type="PROSITE" id="PS50932">
    <property type="entry name" value="HTH_LACI_2"/>
    <property type="match status" value="1"/>
</dbReference>
<dbReference type="SUPFAM" id="SSF47413">
    <property type="entry name" value="lambda repressor-like DNA-binding domains"/>
    <property type="match status" value="1"/>
</dbReference>
<dbReference type="Pfam" id="PF00356">
    <property type="entry name" value="LacI"/>
    <property type="match status" value="1"/>
</dbReference>
<proteinExistence type="predicted"/>
<dbReference type="CDD" id="cd01392">
    <property type="entry name" value="HTH_LacI"/>
    <property type="match status" value="1"/>
</dbReference>
<dbReference type="Gene3D" id="3.40.50.2300">
    <property type="match status" value="2"/>
</dbReference>
<keyword evidence="1" id="KW-0805">Transcription regulation</keyword>
<dbReference type="PROSITE" id="PS00356">
    <property type="entry name" value="HTH_LACI_1"/>
    <property type="match status" value="1"/>
</dbReference>
<dbReference type="InterPro" id="IPR010982">
    <property type="entry name" value="Lambda_DNA-bd_dom_sf"/>
</dbReference>
<dbReference type="EMBL" id="JBEPMJ010000038">
    <property type="protein sequence ID" value="MET3752136.1"/>
    <property type="molecule type" value="Genomic_DNA"/>
</dbReference>
<reference evidence="5 6" key="1">
    <citation type="submission" date="2024-06" db="EMBL/GenBank/DDBJ databases">
        <title>Genomic Encyclopedia of Type Strains, Phase IV (KMG-IV): sequencing the most valuable type-strain genomes for metagenomic binning, comparative biology and taxonomic classification.</title>
        <authorList>
            <person name="Goeker M."/>
        </authorList>
    </citation>
    <scope>NUCLEOTIDE SEQUENCE [LARGE SCALE GENOMIC DNA]</scope>
    <source>
        <strain evidence="5 6">DSM 29492</strain>
    </source>
</reference>
<dbReference type="Pfam" id="PF13377">
    <property type="entry name" value="Peripla_BP_3"/>
    <property type="match status" value="1"/>
</dbReference>
<dbReference type="Gene3D" id="1.10.260.40">
    <property type="entry name" value="lambda repressor-like DNA-binding domains"/>
    <property type="match status" value="1"/>
</dbReference>
<evidence type="ECO:0000256" key="3">
    <source>
        <dbReference type="ARBA" id="ARBA00023163"/>
    </source>
</evidence>
<dbReference type="GO" id="GO:0003677">
    <property type="term" value="F:DNA binding"/>
    <property type="evidence" value="ECO:0007669"/>
    <property type="project" value="UniProtKB-KW"/>
</dbReference>
<dbReference type="PANTHER" id="PTHR30146:SF109">
    <property type="entry name" value="HTH-TYPE TRANSCRIPTIONAL REGULATOR GALS"/>
    <property type="match status" value="1"/>
</dbReference>
<dbReference type="PANTHER" id="PTHR30146">
    <property type="entry name" value="LACI-RELATED TRANSCRIPTIONAL REPRESSOR"/>
    <property type="match status" value="1"/>
</dbReference>
<organism evidence="5 6">
    <name type="scientific">Blautia caecimuris</name>
    <dbReference type="NCBI Taxonomy" id="1796615"/>
    <lineage>
        <taxon>Bacteria</taxon>
        <taxon>Bacillati</taxon>
        <taxon>Bacillota</taxon>
        <taxon>Clostridia</taxon>
        <taxon>Lachnospirales</taxon>
        <taxon>Lachnospiraceae</taxon>
        <taxon>Blautia</taxon>
    </lineage>
</organism>
<dbReference type="Proteomes" id="UP001549106">
    <property type="component" value="Unassembled WGS sequence"/>
</dbReference>
<evidence type="ECO:0000259" key="4">
    <source>
        <dbReference type="PROSITE" id="PS50932"/>
    </source>
</evidence>
<evidence type="ECO:0000313" key="6">
    <source>
        <dbReference type="Proteomes" id="UP001549106"/>
    </source>
</evidence>
<dbReference type="SMART" id="SM00354">
    <property type="entry name" value="HTH_LACI"/>
    <property type="match status" value="1"/>
</dbReference>
<dbReference type="InterPro" id="IPR046335">
    <property type="entry name" value="LacI/GalR-like_sensor"/>
</dbReference>